<evidence type="ECO:0000313" key="4">
    <source>
        <dbReference type="Proteomes" id="UP000324897"/>
    </source>
</evidence>
<dbReference type="PANTHER" id="PTHR46610:SF9">
    <property type="match status" value="1"/>
</dbReference>
<dbReference type="InterPro" id="IPR045501">
    <property type="entry name" value="DUF6490"/>
</dbReference>
<reference evidence="3 4" key="1">
    <citation type="journal article" date="2019" name="Sci. Rep.">
        <title>A high-quality genome of Eragrostis curvula grass provides insights into Poaceae evolution and supports new strategies to enhance forage quality.</title>
        <authorList>
            <person name="Carballo J."/>
            <person name="Santos B.A.C.M."/>
            <person name="Zappacosta D."/>
            <person name="Garbus I."/>
            <person name="Selva J.P."/>
            <person name="Gallo C.A."/>
            <person name="Diaz A."/>
            <person name="Albertini E."/>
            <person name="Caccamo M."/>
            <person name="Echenique V."/>
        </authorList>
    </citation>
    <scope>NUCLEOTIDE SEQUENCE [LARGE SCALE GENOMIC DNA]</scope>
    <source>
        <strain evidence="4">cv. Victoria</strain>
        <tissue evidence="3">Leaf</tissue>
    </source>
</reference>
<feature type="chain" id="PRO_5023888069" description="PGG domain-containing protein" evidence="2">
    <location>
        <begin position="29"/>
        <end position="144"/>
    </location>
</feature>
<dbReference type="EMBL" id="RWGY01000009">
    <property type="protein sequence ID" value="TVU34272.1"/>
    <property type="molecule type" value="Genomic_DNA"/>
</dbReference>
<protein>
    <recommendedName>
        <fullName evidence="5">PGG domain-containing protein</fullName>
    </recommendedName>
</protein>
<dbReference type="PANTHER" id="PTHR46610">
    <property type="entry name" value="OS05G0181300 PROTEIN"/>
    <property type="match status" value="1"/>
</dbReference>
<keyword evidence="1" id="KW-0472">Membrane</keyword>
<dbReference type="OrthoDB" id="10438656at2759"/>
<gene>
    <name evidence="3" type="ORF">EJB05_16103</name>
</gene>
<keyword evidence="1" id="KW-0812">Transmembrane</keyword>
<evidence type="ECO:0008006" key="5">
    <source>
        <dbReference type="Google" id="ProtNLM"/>
    </source>
</evidence>
<dbReference type="AlphaFoldDB" id="A0A5J9VD93"/>
<feature type="transmembrane region" description="Helical" evidence="1">
    <location>
        <begin position="80"/>
        <end position="98"/>
    </location>
</feature>
<comment type="caution">
    <text evidence="3">The sequence shown here is derived from an EMBL/GenBank/DDBJ whole genome shotgun (WGS) entry which is preliminary data.</text>
</comment>
<feature type="non-terminal residue" evidence="3">
    <location>
        <position position="1"/>
    </location>
</feature>
<feature type="signal peptide" evidence="2">
    <location>
        <begin position="1"/>
        <end position="28"/>
    </location>
</feature>
<keyword evidence="4" id="KW-1185">Reference proteome</keyword>
<keyword evidence="1" id="KW-1133">Transmembrane helix</keyword>
<dbReference type="Gramene" id="TVU34272">
    <property type="protein sequence ID" value="TVU34272"/>
    <property type="gene ID" value="EJB05_16103"/>
</dbReference>
<keyword evidence="2" id="KW-0732">Signal</keyword>
<sequence length="144" mass="15114">MMHFATVSSSGVIMAFALALLAINSCVAMRRARERGDVSSAIFVAASTLLLIALLATVRAHDRVGGDDAVARRRRSSLKAVAWALSAALTVMFAHRVAALAPTAAFAALVWSMAASTVAGGFFFLFVHGRGDTDAILVARHQEA</sequence>
<dbReference type="Proteomes" id="UP000324897">
    <property type="component" value="Unassembled WGS sequence"/>
</dbReference>
<feature type="transmembrane region" description="Helical" evidence="1">
    <location>
        <begin position="38"/>
        <end position="59"/>
    </location>
</feature>
<accession>A0A5J9VD93</accession>
<evidence type="ECO:0000256" key="1">
    <source>
        <dbReference type="SAM" id="Phobius"/>
    </source>
</evidence>
<evidence type="ECO:0000313" key="3">
    <source>
        <dbReference type="EMBL" id="TVU34272.1"/>
    </source>
</evidence>
<dbReference type="Pfam" id="PF20100">
    <property type="entry name" value="DUF6490"/>
    <property type="match status" value="1"/>
</dbReference>
<proteinExistence type="predicted"/>
<organism evidence="3 4">
    <name type="scientific">Eragrostis curvula</name>
    <name type="common">weeping love grass</name>
    <dbReference type="NCBI Taxonomy" id="38414"/>
    <lineage>
        <taxon>Eukaryota</taxon>
        <taxon>Viridiplantae</taxon>
        <taxon>Streptophyta</taxon>
        <taxon>Embryophyta</taxon>
        <taxon>Tracheophyta</taxon>
        <taxon>Spermatophyta</taxon>
        <taxon>Magnoliopsida</taxon>
        <taxon>Liliopsida</taxon>
        <taxon>Poales</taxon>
        <taxon>Poaceae</taxon>
        <taxon>PACMAD clade</taxon>
        <taxon>Chloridoideae</taxon>
        <taxon>Eragrostideae</taxon>
        <taxon>Eragrostidinae</taxon>
        <taxon>Eragrostis</taxon>
    </lineage>
</organism>
<feature type="transmembrane region" description="Helical" evidence="1">
    <location>
        <begin position="104"/>
        <end position="127"/>
    </location>
</feature>
<name>A0A5J9VD93_9POAL</name>
<evidence type="ECO:0000256" key="2">
    <source>
        <dbReference type="SAM" id="SignalP"/>
    </source>
</evidence>